<accession>A0A7L5EJJ8</accession>
<dbReference type="Proteomes" id="UP000501982">
    <property type="component" value="Chromosome"/>
</dbReference>
<gene>
    <name evidence="1" type="ORF">HHO38_21745</name>
</gene>
<evidence type="ECO:0000313" key="1">
    <source>
        <dbReference type="EMBL" id="QJE30733.1"/>
    </source>
</evidence>
<evidence type="ECO:0000313" key="2">
    <source>
        <dbReference type="Proteomes" id="UP000501982"/>
    </source>
</evidence>
<name>A0A7L5EJJ8_PARDI</name>
<reference evidence="1 2" key="1">
    <citation type="submission" date="2020-04" db="EMBL/GenBank/DDBJ databases">
        <title>Complete Genomes and Methylome analysis of CBBP consortium that reverse antibiotic-induced susceptibility to vancomycin-resistant Enterococcus faecium infection.</title>
        <authorList>
            <person name="Fomenkov A."/>
            <person name="Zhang Z."/>
            <person name="Pamer E."/>
            <person name="Roberts R.J."/>
        </authorList>
    </citation>
    <scope>NUCLEOTIDE SEQUENCE [LARGE SCALE GENOMIC DNA]</scope>
    <source>
        <strain evidence="2">CBBP</strain>
    </source>
</reference>
<sequence>MRPKGNGLIPLHDDKTQEQGFFCMKLVEFLNTEAEMGTDEYKQLWEERFTAAKNGCCSYKERCPIYERTVKNRPVQLNLFTYKN</sequence>
<proteinExistence type="predicted"/>
<organism evidence="1 2">
    <name type="scientific">Parabacteroides distasonis</name>
    <dbReference type="NCBI Taxonomy" id="823"/>
    <lineage>
        <taxon>Bacteria</taxon>
        <taxon>Pseudomonadati</taxon>
        <taxon>Bacteroidota</taxon>
        <taxon>Bacteroidia</taxon>
        <taxon>Bacteroidales</taxon>
        <taxon>Tannerellaceae</taxon>
        <taxon>Parabacteroides</taxon>
    </lineage>
</organism>
<protein>
    <submittedName>
        <fullName evidence="1">Uncharacterized protein</fullName>
    </submittedName>
</protein>
<dbReference type="AlphaFoldDB" id="A0A7L5EJJ8"/>
<dbReference type="EMBL" id="CP051672">
    <property type="protein sequence ID" value="QJE30733.1"/>
    <property type="molecule type" value="Genomic_DNA"/>
</dbReference>
<dbReference type="RefSeq" id="WP_170106441.1">
    <property type="nucleotide sequence ID" value="NZ_CP051672.1"/>
</dbReference>